<dbReference type="GO" id="GO:0005829">
    <property type="term" value="C:cytosol"/>
    <property type="evidence" value="ECO:0007669"/>
    <property type="project" value="TreeGrafter"/>
</dbReference>
<dbReference type="Pfam" id="PF10483">
    <property type="entry name" value="Elong_Iki1"/>
    <property type="match status" value="1"/>
</dbReference>
<comment type="pathway">
    <text evidence="3">tRNA modification; 5-methoxycarbonylmethyl-2-thiouridine-tRNA biosynthesis.</text>
</comment>
<dbReference type="InterPro" id="IPR019519">
    <property type="entry name" value="Elp5"/>
</dbReference>
<dbReference type="InterPro" id="IPR027417">
    <property type="entry name" value="P-loop_NTPase"/>
</dbReference>
<dbReference type="GO" id="GO:0005634">
    <property type="term" value="C:nucleus"/>
    <property type="evidence" value="ECO:0007669"/>
    <property type="project" value="UniProtKB-SubCell"/>
</dbReference>
<evidence type="ECO:0000256" key="8">
    <source>
        <dbReference type="ARBA" id="ARBA00023242"/>
    </source>
</evidence>
<accession>A0A5C3M8C6</accession>
<sequence>MSAFLPTVITTPRRGNPLVVLQSSAAQSSLPILRQILARSSDKSKARCYNILFSFLYLPSSILDDSSSQNIEVHDWLGRIPGYHESTLDTRNEILSAVKQAPVESINVVIDSVDTLLSNVGTTKETYRLLYDLLSIIKSRPNPSRLILHGTQPSKLIPLLTQTAFSPSIAHVIVHPTSLLAYVATEYLTPPPPASPAAKFWSVFLPISERGYDTEQVTFGARGEGSGDASEMVVEIILRGNDGSSKKRTVERVLEGWSSTEGPCPLTKLARLKGSRPSAMSPEAAPDPTKNVSFNLSLTSSQQESRANVPLPYAHEGRALENQPTPGAIFYDPDSADDIDDDDPDEDLDI</sequence>
<feature type="compositionally biased region" description="Acidic residues" evidence="9">
    <location>
        <begin position="334"/>
        <end position="350"/>
    </location>
</feature>
<evidence type="ECO:0000256" key="3">
    <source>
        <dbReference type="ARBA" id="ARBA00005043"/>
    </source>
</evidence>
<feature type="region of interest" description="Disordered" evidence="9">
    <location>
        <begin position="273"/>
        <end position="350"/>
    </location>
</feature>
<evidence type="ECO:0000256" key="1">
    <source>
        <dbReference type="ARBA" id="ARBA00004123"/>
    </source>
</evidence>
<evidence type="ECO:0000256" key="4">
    <source>
        <dbReference type="ARBA" id="ARBA00009567"/>
    </source>
</evidence>
<evidence type="ECO:0000256" key="2">
    <source>
        <dbReference type="ARBA" id="ARBA00004496"/>
    </source>
</evidence>
<organism evidence="10 11">
    <name type="scientific">Crucibulum laeve</name>
    <dbReference type="NCBI Taxonomy" id="68775"/>
    <lineage>
        <taxon>Eukaryota</taxon>
        <taxon>Fungi</taxon>
        <taxon>Dikarya</taxon>
        <taxon>Basidiomycota</taxon>
        <taxon>Agaricomycotina</taxon>
        <taxon>Agaricomycetes</taxon>
        <taxon>Agaricomycetidae</taxon>
        <taxon>Agaricales</taxon>
        <taxon>Agaricineae</taxon>
        <taxon>Nidulariaceae</taxon>
        <taxon>Crucibulum</taxon>
    </lineage>
</organism>
<feature type="compositionally biased region" description="Polar residues" evidence="9">
    <location>
        <begin position="290"/>
        <end position="306"/>
    </location>
</feature>
<reference evidence="10 11" key="1">
    <citation type="journal article" date="2019" name="Nat. Ecol. Evol.">
        <title>Megaphylogeny resolves global patterns of mushroom evolution.</title>
        <authorList>
            <person name="Varga T."/>
            <person name="Krizsan K."/>
            <person name="Foldi C."/>
            <person name="Dima B."/>
            <person name="Sanchez-Garcia M."/>
            <person name="Sanchez-Ramirez S."/>
            <person name="Szollosi G.J."/>
            <person name="Szarkandi J.G."/>
            <person name="Papp V."/>
            <person name="Albert L."/>
            <person name="Andreopoulos W."/>
            <person name="Angelini C."/>
            <person name="Antonin V."/>
            <person name="Barry K.W."/>
            <person name="Bougher N.L."/>
            <person name="Buchanan P."/>
            <person name="Buyck B."/>
            <person name="Bense V."/>
            <person name="Catcheside P."/>
            <person name="Chovatia M."/>
            <person name="Cooper J."/>
            <person name="Damon W."/>
            <person name="Desjardin D."/>
            <person name="Finy P."/>
            <person name="Geml J."/>
            <person name="Haridas S."/>
            <person name="Hughes K."/>
            <person name="Justo A."/>
            <person name="Karasinski D."/>
            <person name="Kautmanova I."/>
            <person name="Kiss B."/>
            <person name="Kocsube S."/>
            <person name="Kotiranta H."/>
            <person name="LaButti K.M."/>
            <person name="Lechner B.E."/>
            <person name="Liimatainen K."/>
            <person name="Lipzen A."/>
            <person name="Lukacs Z."/>
            <person name="Mihaltcheva S."/>
            <person name="Morgado L.N."/>
            <person name="Niskanen T."/>
            <person name="Noordeloos M.E."/>
            <person name="Ohm R.A."/>
            <person name="Ortiz-Santana B."/>
            <person name="Ovrebo C."/>
            <person name="Racz N."/>
            <person name="Riley R."/>
            <person name="Savchenko A."/>
            <person name="Shiryaev A."/>
            <person name="Soop K."/>
            <person name="Spirin V."/>
            <person name="Szebenyi C."/>
            <person name="Tomsovsky M."/>
            <person name="Tulloss R.E."/>
            <person name="Uehling J."/>
            <person name="Grigoriev I.V."/>
            <person name="Vagvolgyi C."/>
            <person name="Papp T."/>
            <person name="Martin F.M."/>
            <person name="Miettinen O."/>
            <person name="Hibbett D.S."/>
            <person name="Nagy L.G."/>
        </authorList>
    </citation>
    <scope>NUCLEOTIDE SEQUENCE [LARGE SCALE GENOMIC DNA]</scope>
    <source>
        <strain evidence="10 11">CBS 166.37</strain>
    </source>
</reference>
<evidence type="ECO:0000313" key="11">
    <source>
        <dbReference type="Proteomes" id="UP000308652"/>
    </source>
</evidence>
<evidence type="ECO:0000256" key="5">
    <source>
        <dbReference type="ARBA" id="ARBA00020264"/>
    </source>
</evidence>
<dbReference type="Gene3D" id="3.40.50.300">
    <property type="entry name" value="P-loop containing nucleotide triphosphate hydrolases"/>
    <property type="match status" value="1"/>
</dbReference>
<keyword evidence="8" id="KW-0539">Nucleus</keyword>
<dbReference type="Proteomes" id="UP000308652">
    <property type="component" value="Unassembled WGS sequence"/>
</dbReference>
<keyword evidence="11" id="KW-1185">Reference proteome</keyword>
<comment type="similarity">
    <text evidence="4">Belongs to the ELP5 family.</text>
</comment>
<name>A0A5C3M8C6_9AGAR</name>
<evidence type="ECO:0000256" key="6">
    <source>
        <dbReference type="ARBA" id="ARBA00022490"/>
    </source>
</evidence>
<dbReference type="EMBL" id="ML213595">
    <property type="protein sequence ID" value="TFK41107.1"/>
    <property type="molecule type" value="Genomic_DNA"/>
</dbReference>
<evidence type="ECO:0000256" key="9">
    <source>
        <dbReference type="SAM" id="MobiDB-lite"/>
    </source>
</evidence>
<dbReference type="PANTHER" id="PTHR15641:SF1">
    <property type="entry name" value="ELONGATOR COMPLEX PROTEIN 5"/>
    <property type="match status" value="1"/>
</dbReference>
<dbReference type="AlphaFoldDB" id="A0A5C3M8C6"/>
<proteinExistence type="inferred from homology"/>
<dbReference type="GO" id="GO:0000049">
    <property type="term" value="F:tRNA binding"/>
    <property type="evidence" value="ECO:0007669"/>
    <property type="project" value="TreeGrafter"/>
</dbReference>
<dbReference type="UniPathway" id="UPA00988"/>
<keyword evidence="7" id="KW-0819">tRNA processing</keyword>
<evidence type="ECO:0000313" key="10">
    <source>
        <dbReference type="EMBL" id="TFK41107.1"/>
    </source>
</evidence>
<dbReference type="GO" id="GO:0033588">
    <property type="term" value="C:elongator holoenzyme complex"/>
    <property type="evidence" value="ECO:0007669"/>
    <property type="project" value="InterPro"/>
</dbReference>
<keyword evidence="6" id="KW-0963">Cytoplasm</keyword>
<dbReference type="GO" id="GO:0002098">
    <property type="term" value="P:tRNA wobble uridine modification"/>
    <property type="evidence" value="ECO:0007669"/>
    <property type="project" value="InterPro"/>
</dbReference>
<gene>
    <name evidence="10" type="ORF">BDQ12DRAFT_678911</name>
</gene>
<evidence type="ECO:0000256" key="7">
    <source>
        <dbReference type="ARBA" id="ARBA00022694"/>
    </source>
</evidence>
<comment type="subcellular location">
    <subcellularLocation>
        <location evidence="2">Cytoplasm</location>
    </subcellularLocation>
    <subcellularLocation>
        <location evidence="1">Nucleus</location>
    </subcellularLocation>
</comment>
<dbReference type="STRING" id="68775.A0A5C3M8C6"/>
<protein>
    <recommendedName>
        <fullName evidence="5">Elongator complex protein 5</fullName>
    </recommendedName>
</protein>
<dbReference type="PANTHER" id="PTHR15641">
    <property type="entry name" value="ELONGATOR COMPLEX PROTEIN 5"/>
    <property type="match status" value="1"/>
</dbReference>
<dbReference type="OrthoDB" id="166907at2759"/>